<keyword evidence="10" id="KW-1185">Reference proteome</keyword>
<feature type="transmembrane region" description="Helical" evidence="7">
    <location>
        <begin position="109"/>
        <end position="131"/>
    </location>
</feature>
<evidence type="ECO:0000256" key="2">
    <source>
        <dbReference type="ARBA" id="ARBA00022448"/>
    </source>
</evidence>
<keyword evidence="6 7" id="KW-0472">Membrane</keyword>
<dbReference type="InterPro" id="IPR051393">
    <property type="entry name" value="ABC_transporter_permease"/>
</dbReference>
<organism evidence="9 10">
    <name type="scientific">Paenibacillus anseongense</name>
    <dbReference type="NCBI Taxonomy" id="2682845"/>
    <lineage>
        <taxon>Bacteria</taxon>
        <taxon>Bacillati</taxon>
        <taxon>Bacillota</taxon>
        <taxon>Bacilli</taxon>
        <taxon>Bacillales</taxon>
        <taxon>Paenibacillaceae</taxon>
        <taxon>Paenibacillus</taxon>
    </lineage>
</organism>
<comment type="caution">
    <text evidence="9">The sequence shown here is derived from an EMBL/GenBank/DDBJ whole genome shotgun (WGS) entry which is preliminary data.</text>
</comment>
<keyword evidence="4 7" id="KW-0812">Transmembrane</keyword>
<evidence type="ECO:0000256" key="6">
    <source>
        <dbReference type="ARBA" id="ARBA00023136"/>
    </source>
</evidence>
<dbReference type="SUPFAM" id="SSF161098">
    <property type="entry name" value="MetI-like"/>
    <property type="match status" value="1"/>
</dbReference>
<evidence type="ECO:0000313" key="10">
    <source>
        <dbReference type="Proteomes" id="UP000467637"/>
    </source>
</evidence>
<dbReference type="Pfam" id="PF00528">
    <property type="entry name" value="BPD_transp_1"/>
    <property type="match status" value="1"/>
</dbReference>
<evidence type="ECO:0000259" key="8">
    <source>
        <dbReference type="PROSITE" id="PS50928"/>
    </source>
</evidence>
<dbReference type="InterPro" id="IPR035906">
    <property type="entry name" value="MetI-like_sf"/>
</dbReference>
<dbReference type="Gene3D" id="1.10.3720.10">
    <property type="entry name" value="MetI-like"/>
    <property type="match status" value="1"/>
</dbReference>
<accession>A0ABW9UD93</accession>
<evidence type="ECO:0000256" key="3">
    <source>
        <dbReference type="ARBA" id="ARBA00022475"/>
    </source>
</evidence>
<comment type="similarity">
    <text evidence="7">Belongs to the binding-protein-dependent transport system permease family.</text>
</comment>
<evidence type="ECO:0000256" key="5">
    <source>
        <dbReference type="ARBA" id="ARBA00022989"/>
    </source>
</evidence>
<feature type="transmembrane region" description="Helical" evidence="7">
    <location>
        <begin position="243"/>
        <end position="263"/>
    </location>
</feature>
<comment type="subcellular location">
    <subcellularLocation>
        <location evidence="1 7">Cell membrane</location>
        <topology evidence="1 7">Multi-pass membrane protein</topology>
    </subcellularLocation>
</comment>
<dbReference type="PANTHER" id="PTHR30193">
    <property type="entry name" value="ABC TRANSPORTER PERMEASE PROTEIN"/>
    <property type="match status" value="1"/>
</dbReference>
<keyword evidence="5 7" id="KW-1133">Transmembrane helix</keyword>
<dbReference type="InterPro" id="IPR000515">
    <property type="entry name" value="MetI-like"/>
</dbReference>
<evidence type="ECO:0000256" key="1">
    <source>
        <dbReference type="ARBA" id="ARBA00004651"/>
    </source>
</evidence>
<dbReference type="PANTHER" id="PTHR30193:SF44">
    <property type="entry name" value="LACTOSE TRANSPORT SYSTEM PERMEASE PROTEIN LACF"/>
    <property type="match status" value="1"/>
</dbReference>
<feature type="domain" description="ABC transmembrane type-1" evidence="8">
    <location>
        <begin position="105"/>
        <end position="321"/>
    </location>
</feature>
<dbReference type="PROSITE" id="PS50928">
    <property type="entry name" value="ABC_TM1"/>
    <property type="match status" value="1"/>
</dbReference>
<name>A0ABW9UD93_9BACL</name>
<dbReference type="EMBL" id="WSEM01000020">
    <property type="protein sequence ID" value="MVQ38094.1"/>
    <property type="molecule type" value="Genomic_DNA"/>
</dbReference>
<sequence>MSSIRVLAVRFTVRVSIKVRHTFTRRSGAVILLKKELTHLRKNKSLFLISLPALLFVFAFSYLPMFGTVLAFKDFNYAKGIWGSDWAGLDNFKFFFTSQDALRVTRNTLLLNALFILIGLAASVVCGILLAELGRKAVRVFQTVLFFPYFLSWVVVGYLTYILLNPTYGAVNKLLEWLNLAPVDWYSDPKYWPVILVITYLWKNVGYTAIIFYTGLMSIDPSYYEAAAIDGASRFQQILRISYPLIVPLVLLLFMLNVGKIFFSDFGLFYFVPRNAGALYSATDVIDTYVYRSLRVVGDIGMASAAGLYQSFVGLVLVLITNRIVKKIDSESALF</sequence>
<reference evidence="9 10" key="1">
    <citation type="submission" date="2019-12" db="EMBL/GenBank/DDBJ databases">
        <authorList>
            <person name="Huq M.A."/>
        </authorList>
    </citation>
    <scope>NUCLEOTIDE SEQUENCE [LARGE SCALE GENOMIC DNA]</scope>
    <source>
        <strain evidence="9 10">MAH-34</strain>
    </source>
</reference>
<keyword evidence="2 7" id="KW-0813">Transport</keyword>
<feature type="transmembrane region" description="Helical" evidence="7">
    <location>
        <begin position="45"/>
        <end position="63"/>
    </location>
</feature>
<keyword evidence="3" id="KW-1003">Cell membrane</keyword>
<evidence type="ECO:0000256" key="7">
    <source>
        <dbReference type="RuleBase" id="RU363032"/>
    </source>
</evidence>
<proteinExistence type="inferred from homology"/>
<protein>
    <submittedName>
        <fullName evidence="9">ABC transporter permease subunit</fullName>
    </submittedName>
</protein>
<feature type="transmembrane region" description="Helical" evidence="7">
    <location>
        <begin position="191"/>
        <end position="213"/>
    </location>
</feature>
<gene>
    <name evidence="9" type="ORF">GON05_26050</name>
</gene>
<dbReference type="CDD" id="cd06261">
    <property type="entry name" value="TM_PBP2"/>
    <property type="match status" value="1"/>
</dbReference>
<feature type="transmembrane region" description="Helical" evidence="7">
    <location>
        <begin position="143"/>
        <end position="164"/>
    </location>
</feature>
<dbReference type="Proteomes" id="UP000467637">
    <property type="component" value="Unassembled WGS sequence"/>
</dbReference>
<evidence type="ECO:0000313" key="9">
    <source>
        <dbReference type="EMBL" id="MVQ38094.1"/>
    </source>
</evidence>
<evidence type="ECO:0000256" key="4">
    <source>
        <dbReference type="ARBA" id="ARBA00022692"/>
    </source>
</evidence>
<feature type="transmembrane region" description="Helical" evidence="7">
    <location>
        <begin position="300"/>
        <end position="320"/>
    </location>
</feature>